<dbReference type="SUPFAM" id="SSF51735">
    <property type="entry name" value="NAD(P)-binding Rossmann-fold domains"/>
    <property type="match status" value="1"/>
</dbReference>
<dbReference type="InterPro" id="IPR036291">
    <property type="entry name" value="NAD(P)-bd_dom_sf"/>
</dbReference>
<dbReference type="Pfam" id="PF13561">
    <property type="entry name" value="adh_short_C2"/>
    <property type="match status" value="1"/>
</dbReference>
<dbReference type="Proteomes" id="UP000509782">
    <property type="component" value="Chromosome"/>
</dbReference>
<dbReference type="AlphaFoldDB" id="A0A3R9FKW7"/>
<organism evidence="3 4">
    <name type="scientific">Achromobacter denitrificans</name>
    <name type="common">Alcaligenes denitrificans</name>
    <dbReference type="NCBI Taxonomy" id="32002"/>
    <lineage>
        <taxon>Bacteria</taxon>
        <taxon>Pseudomonadati</taxon>
        <taxon>Pseudomonadota</taxon>
        <taxon>Betaproteobacteria</taxon>
        <taxon>Burkholderiales</taxon>
        <taxon>Alcaligenaceae</taxon>
        <taxon>Achromobacter</taxon>
    </lineage>
</organism>
<protein>
    <submittedName>
        <fullName evidence="3">Glucose 1-dehydrogenase</fullName>
        <ecNumber evidence="3">1.1.1.47</ecNumber>
    </submittedName>
</protein>
<gene>
    <name evidence="3" type="ORF">FOC81_30660</name>
</gene>
<dbReference type="InterPro" id="IPR002347">
    <property type="entry name" value="SDR_fam"/>
</dbReference>
<dbReference type="GeneID" id="92843752"/>
<dbReference type="GO" id="GO:0047936">
    <property type="term" value="F:glucose 1-dehydrogenase [NAD(P)+] activity"/>
    <property type="evidence" value="ECO:0007669"/>
    <property type="project" value="UniProtKB-EC"/>
</dbReference>
<dbReference type="InterPro" id="IPR020904">
    <property type="entry name" value="Sc_DH/Rdtase_CS"/>
</dbReference>
<name>A0A3R9FKW7_ACHDE</name>
<sequence length="257" mass="26684">MAQQEHFDIRDKVVLITGAAGGIGAALSRAYARAGATLVLTDLAGERLDALASELRGSGAKTGSYALQVEDRAACEAVVADAVAAYGRVDVLVNCAGVNTRMRPELYAEDVWDRIIDINLKGSFNMCQAVHATMRARGKGKIINIGSILALASNAVTAAYSASKGGVLQLTRSLACAWAADGIAVNVIQPGWIDTALSRQARVDIPGHAERVVATTPMGRWGEPEDLVGPALFLSSPASDFVTGASLVVDGGVTAHI</sequence>
<keyword evidence="3" id="KW-0560">Oxidoreductase</keyword>
<dbReference type="PROSITE" id="PS00061">
    <property type="entry name" value="ADH_SHORT"/>
    <property type="match status" value="1"/>
</dbReference>
<evidence type="ECO:0000313" key="4">
    <source>
        <dbReference type="Proteomes" id="UP000509782"/>
    </source>
</evidence>
<proteinExistence type="inferred from homology"/>
<accession>A0A3R9FKW7</accession>
<dbReference type="NCBIfam" id="NF005559">
    <property type="entry name" value="PRK07231.1"/>
    <property type="match status" value="1"/>
</dbReference>
<dbReference type="FunFam" id="3.40.50.720:FF:000084">
    <property type="entry name" value="Short-chain dehydrogenase reductase"/>
    <property type="match status" value="1"/>
</dbReference>
<dbReference type="SMART" id="SM00822">
    <property type="entry name" value="PKS_KR"/>
    <property type="match status" value="1"/>
</dbReference>
<dbReference type="EC" id="1.1.1.47" evidence="3"/>
<dbReference type="PANTHER" id="PTHR42760">
    <property type="entry name" value="SHORT-CHAIN DEHYDROGENASES/REDUCTASES FAMILY MEMBER"/>
    <property type="match status" value="1"/>
</dbReference>
<comment type="similarity">
    <text evidence="1">Belongs to the short-chain dehydrogenases/reductases (SDR) family.</text>
</comment>
<dbReference type="EMBL" id="CP054569">
    <property type="protein sequence ID" value="QKQ50848.1"/>
    <property type="molecule type" value="Genomic_DNA"/>
</dbReference>
<dbReference type="STRING" id="32002.BVK87_03365"/>
<dbReference type="RefSeq" id="WP_075873213.1">
    <property type="nucleotide sequence ID" value="NZ_BLWG01000422.1"/>
</dbReference>
<dbReference type="PRINTS" id="PR00080">
    <property type="entry name" value="SDRFAMILY"/>
</dbReference>
<dbReference type="PRINTS" id="PR00081">
    <property type="entry name" value="GDHRDH"/>
</dbReference>
<feature type="domain" description="Ketoreductase" evidence="2">
    <location>
        <begin position="12"/>
        <end position="181"/>
    </location>
</feature>
<dbReference type="Gene3D" id="3.40.50.720">
    <property type="entry name" value="NAD(P)-binding Rossmann-like Domain"/>
    <property type="match status" value="1"/>
</dbReference>
<evidence type="ECO:0000259" key="2">
    <source>
        <dbReference type="SMART" id="SM00822"/>
    </source>
</evidence>
<reference evidence="3 4" key="1">
    <citation type="submission" date="2020-05" db="EMBL/GenBank/DDBJ databases">
        <title>FDA dAtabase for Regulatory Grade micrObial Sequences (FDA-ARGOS): Supporting development and validation of Infectious Disease Dx tests.</title>
        <authorList>
            <person name="Sproer C."/>
            <person name="Gronow S."/>
            <person name="Severitt S."/>
            <person name="Schroder I."/>
            <person name="Tallon L."/>
            <person name="Sadzewicz L."/>
            <person name="Zhao X."/>
            <person name="Vavikolanu K."/>
            <person name="Mehta A."/>
            <person name="Aluvathingal J."/>
            <person name="Nadendla S."/>
            <person name="Myers T."/>
            <person name="Yan Y."/>
            <person name="Sichtig H."/>
        </authorList>
    </citation>
    <scope>NUCLEOTIDE SEQUENCE [LARGE SCALE GENOMIC DNA]</scope>
    <source>
        <strain evidence="3 4">FDAARGOS_787</strain>
    </source>
</reference>
<dbReference type="PANTHER" id="PTHR42760:SF135">
    <property type="entry name" value="BLL7886 PROTEIN"/>
    <property type="match status" value="1"/>
</dbReference>
<dbReference type="GO" id="GO:0030497">
    <property type="term" value="P:fatty acid elongation"/>
    <property type="evidence" value="ECO:0007669"/>
    <property type="project" value="TreeGrafter"/>
</dbReference>
<evidence type="ECO:0000256" key="1">
    <source>
        <dbReference type="ARBA" id="ARBA00006484"/>
    </source>
</evidence>
<evidence type="ECO:0000313" key="3">
    <source>
        <dbReference type="EMBL" id="QKQ50848.1"/>
    </source>
</evidence>
<dbReference type="InterPro" id="IPR057326">
    <property type="entry name" value="KR_dom"/>
</dbReference>
<dbReference type="OrthoDB" id="9806974at2"/>